<accession>A0A7C8BN70</accession>
<evidence type="ECO:0000313" key="9">
    <source>
        <dbReference type="Proteomes" id="UP000481339"/>
    </source>
</evidence>
<dbReference type="InterPro" id="IPR001486">
    <property type="entry name" value="Hemoglobin_trunc"/>
</dbReference>
<comment type="similarity">
    <text evidence="6">Belongs to the truncated hemoglobin family. Group II subfamily.</text>
</comment>
<sequence>MTEQHTLYDEVGGQPFFGRLAAAFYLRVREDPVLLPMYPADDMAGAERRLALFLVQYWGGPTTYSEERGHPRLRMRHMPFKVNPEAREHWLACMSAALDEVDPTPLVRGALWDHFDRVAHAMINTLEP</sequence>
<dbReference type="Proteomes" id="UP000481339">
    <property type="component" value="Unassembled WGS sequence"/>
</dbReference>
<dbReference type="SUPFAM" id="SSF46458">
    <property type="entry name" value="Globin-like"/>
    <property type="match status" value="1"/>
</dbReference>
<keyword evidence="2" id="KW-0813">Transport</keyword>
<dbReference type="GO" id="GO:0005344">
    <property type="term" value="F:oxygen carrier activity"/>
    <property type="evidence" value="ECO:0007669"/>
    <property type="project" value="InterPro"/>
</dbReference>
<proteinExistence type="inferred from homology"/>
<gene>
    <name evidence="8" type="ORF">F8O02_04395</name>
</gene>
<dbReference type="GO" id="GO:0020037">
    <property type="term" value="F:heme binding"/>
    <property type="evidence" value="ECO:0007669"/>
    <property type="project" value="InterPro"/>
</dbReference>
<evidence type="ECO:0000256" key="1">
    <source>
        <dbReference type="ARBA" id="ARBA00001971"/>
    </source>
</evidence>
<dbReference type="InterPro" id="IPR019795">
    <property type="entry name" value="Globin_bac-like_CS"/>
</dbReference>
<dbReference type="PANTHER" id="PTHR47366:SF1">
    <property type="entry name" value="TWO-ON-TWO HEMOGLOBIN-3"/>
    <property type="match status" value="1"/>
</dbReference>
<evidence type="ECO:0000256" key="5">
    <source>
        <dbReference type="ARBA" id="ARBA00023004"/>
    </source>
</evidence>
<keyword evidence="9" id="KW-1185">Reference proteome</keyword>
<dbReference type="GO" id="GO:0046872">
    <property type="term" value="F:metal ion binding"/>
    <property type="evidence" value="ECO:0007669"/>
    <property type="project" value="UniProtKB-KW"/>
</dbReference>
<evidence type="ECO:0000256" key="3">
    <source>
        <dbReference type="ARBA" id="ARBA00022617"/>
    </source>
</evidence>
<dbReference type="GO" id="GO:0019825">
    <property type="term" value="F:oxygen binding"/>
    <property type="evidence" value="ECO:0007669"/>
    <property type="project" value="InterPro"/>
</dbReference>
<evidence type="ECO:0000256" key="2">
    <source>
        <dbReference type="ARBA" id="ARBA00022448"/>
    </source>
</evidence>
<dbReference type="PANTHER" id="PTHR47366">
    <property type="entry name" value="TWO-ON-TWO HEMOGLOBIN-3"/>
    <property type="match status" value="1"/>
</dbReference>
<comment type="cofactor">
    <cofactor evidence="1">
        <name>heme</name>
        <dbReference type="ChEBI" id="CHEBI:30413"/>
    </cofactor>
</comment>
<evidence type="ECO:0000256" key="4">
    <source>
        <dbReference type="ARBA" id="ARBA00022723"/>
    </source>
</evidence>
<keyword evidence="4" id="KW-0479">Metal-binding</keyword>
<feature type="binding site" description="distal binding residue" evidence="7">
    <location>
        <position position="120"/>
    </location>
    <ligand>
        <name>heme</name>
        <dbReference type="ChEBI" id="CHEBI:30413"/>
    </ligand>
    <ligandPart>
        <name>Fe</name>
        <dbReference type="ChEBI" id="CHEBI:18248"/>
    </ligandPart>
</feature>
<comment type="caution">
    <text evidence="8">The sequence shown here is derived from an EMBL/GenBank/DDBJ whole genome shotgun (WGS) entry which is preliminary data.</text>
</comment>
<dbReference type="Pfam" id="PF01152">
    <property type="entry name" value="Bac_globin"/>
    <property type="match status" value="1"/>
</dbReference>
<dbReference type="AlphaFoldDB" id="A0A7C8BN70"/>
<evidence type="ECO:0000313" key="8">
    <source>
        <dbReference type="EMBL" id="KAB1632263.1"/>
    </source>
</evidence>
<keyword evidence="3 7" id="KW-0349">Heme</keyword>
<dbReference type="CDD" id="cd14771">
    <property type="entry name" value="TrHb2_Mt-trHbO-like_O"/>
    <property type="match status" value="1"/>
</dbReference>
<dbReference type="EMBL" id="WBKA01000003">
    <property type="protein sequence ID" value="KAB1632263.1"/>
    <property type="molecule type" value="Genomic_DNA"/>
</dbReference>
<organism evidence="8 9">
    <name type="scientific">Pseudoclavibacter caeni</name>
    <dbReference type="NCBI Taxonomy" id="908846"/>
    <lineage>
        <taxon>Bacteria</taxon>
        <taxon>Bacillati</taxon>
        <taxon>Actinomycetota</taxon>
        <taxon>Actinomycetes</taxon>
        <taxon>Micrococcales</taxon>
        <taxon>Microbacteriaceae</taxon>
        <taxon>Pseudoclavibacter</taxon>
    </lineage>
</organism>
<reference evidence="8 9" key="1">
    <citation type="submission" date="2019-09" db="EMBL/GenBank/DDBJ databases">
        <title>Phylogeny of genus Pseudoclavibacter and closely related genus.</title>
        <authorList>
            <person name="Li Y."/>
        </authorList>
    </citation>
    <scope>NUCLEOTIDE SEQUENCE [LARGE SCALE GENOMIC DNA]</scope>
    <source>
        <strain evidence="8 9">JCM 16921</strain>
    </source>
</reference>
<dbReference type="RefSeq" id="WP_158036041.1">
    <property type="nucleotide sequence ID" value="NZ_BAAAZV010000017.1"/>
</dbReference>
<dbReference type="OrthoDB" id="9790913at2"/>
<dbReference type="Gene3D" id="1.10.490.10">
    <property type="entry name" value="Globins"/>
    <property type="match status" value="1"/>
</dbReference>
<dbReference type="InterPro" id="IPR012292">
    <property type="entry name" value="Globin/Proto"/>
</dbReference>
<dbReference type="PROSITE" id="PS01213">
    <property type="entry name" value="GLOBIN_FAM_2"/>
    <property type="match status" value="1"/>
</dbReference>
<dbReference type="InterPro" id="IPR044203">
    <property type="entry name" value="GlbO/GLB3-like"/>
</dbReference>
<dbReference type="InterPro" id="IPR009050">
    <property type="entry name" value="Globin-like_sf"/>
</dbReference>
<evidence type="ECO:0000256" key="7">
    <source>
        <dbReference type="PIRSR" id="PIRSR601486-1"/>
    </source>
</evidence>
<keyword evidence="5" id="KW-0408">Iron</keyword>
<protein>
    <submittedName>
        <fullName evidence="8">Globin</fullName>
    </submittedName>
</protein>
<evidence type="ECO:0000256" key="6">
    <source>
        <dbReference type="ARBA" id="ARBA00034496"/>
    </source>
</evidence>
<name>A0A7C8BN70_9MICO</name>